<dbReference type="Proteomes" id="UP000663845">
    <property type="component" value="Unassembled WGS sequence"/>
</dbReference>
<dbReference type="PANTHER" id="PTHR22829">
    <property type="entry name" value="DEP DOMAIN PROTEIN"/>
    <property type="match status" value="1"/>
</dbReference>
<dbReference type="InterPro" id="IPR015915">
    <property type="entry name" value="Kelch-typ_b-propeller"/>
</dbReference>
<feature type="domain" description="G-protein coupled receptors family 2 profile 2" evidence="8">
    <location>
        <begin position="253"/>
        <end position="539"/>
    </location>
</feature>
<dbReference type="GO" id="GO:0030514">
    <property type="term" value="P:negative regulation of BMP signaling pathway"/>
    <property type="evidence" value="ECO:0007669"/>
    <property type="project" value="TreeGrafter"/>
</dbReference>
<dbReference type="PROSITE" id="PS50261">
    <property type="entry name" value="G_PROTEIN_RECEP_F2_4"/>
    <property type="match status" value="1"/>
</dbReference>
<evidence type="ECO:0000256" key="2">
    <source>
        <dbReference type="ARBA" id="ARBA00022441"/>
    </source>
</evidence>
<feature type="transmembrane region" description="Helical" evidence="7">
    <location>
        <begin position="364"/>
        <end position="384"/>
    </location>
</feature>
<reference evidence="9" key="1">
    <citation type="submission" date="2021-02" db="EMBL/GenBank/DDBJ databases">
        <authorList>
            <person name="Nowell W R."/>
        </authorList>
    </citation>
    <scope>NUCLEOTIDE SEQUENCE</scope>
</reference>
<dbReference type="AlphaFoldDB" id="A0A814CDJ7"/>
<dbReference type="EMBL" id="CAJNOG010000100">
    <property type="protein sequence ID" value="CAF0941067.1"/>
    <property type="molecule type" value="Genomic_DNA"/>
</dbReference>
<evidence type="ECO:0000256" key="7">
    <source>
        <dbReference type="SAM" id="Phobius"/>
    </source>
</evidence>
<organism evidence="9 10">
    <name type="scientific">Adineta steineri</name>
    <dbReference type="NCBI Taxonomy" id="433720"/>
    <lineage>
        <taxon>Eukaryota</taxon>
        <taxon>Metazoa</taxon>
        <taxon>Spiralia</taxon>
        <taxon>Gnathifera</taxon>
        <taxon>Rotifera</taxon>
        <taxon>Eurotatoria</taxon>
        <taxon>Bdelloidea</taxon>
        <taxon>Adinetida</taxon>
        <taxon>Adinetidae</taxon>
        <taxon>Adineta</taxon>
    </lineage>
</organism>
<evidence type="ECO:0000259" key="8">
    <source>
        <dbReference type="PROSITE" id="PS50261"/>
    </source>
</evidence>
<dbReference type="GO" id="GO:0004888">
    <property type="term" value="F:transmembrane signaling receptor activity"/>
    <property type="evidence" value="ECO:0007669"/>
    <property type="project" value="InterPro"/>
</dbReference>
<dbReference type="Pfam" id="PF01344">
    <property type="entry name" value="Kelch_1"/>
    <property type="match status" value="1"/>
</dbReference>
<feature type="transmembrane region" description="Helical" evidence="7">
    <location>
        <begin position="259"/>
        <end position="280"/>
    </location>
</feature>
<feature type="transmembrane region" description="Helical" evidence="7">
    <location>
        <begin position="525"/>
        <end position="543"/>
    </location>
</feature>
<evidence type="ECO:0000256" key="5">
    <source>
        <dbReference type="ARBA" id="ARBA00023136"/>
    </source>
</evidence>
<dbReference type="PANTHER" id="PTHR22829:SF5">
    <property type="entry name" value="INTEGRAL MEMBRANE PROTEIN GPR155"/>
    <property type="match status" value="1"/>
</dbReference>
<feature type="transmembrane region" description="Helical" evidence="7">
    <location>
        <begin position="219"/>
        <end position="239"/>
    </location>
</feature>
<comment type="caution">
    <text evidence="9">The sequence shown here is derived from an EMBL/GenBank/DDBJ whole genome shotgun (WGS) entry which is preliminary data.</text>
</comment>
<feature type="transmembrane region" description="Helical" evidence="7">
    <location>
        <begin position="404"/>
        <end position="425"/>
    </location>
</feature>
<dbReference type="Gene3D" id="1.20.1070.10">
    <property type="entry name" value="Rhodopsin 7-helix transmembrane proteins"/>
    <property type="match status" value="1"/>
</dbReference>
<feature type="transmembrane region" description="Helical" evidence="7">
    <location>
        <begin position="75"/>
        <end position="103"/>
    </location>
</feature>
<evidence type="ECO:0000256" key="3">
    <source>
        <dbReference type="ARBA" id="ARBA00022692"/>
    </source>
</evidence>
<accession>A0A814CDJ7</accession>
<dbReference type="InterPro" id="IPR006652">
    <property type="entry name" value="Kelch_1"/>
</dbReference>
<evidence type="ECO:0000256" key="1">
    <source>
        <dbReference type="ARBA" id="ARBA00004141"/>
    </source>
</evidence>
<protein>
    <recommendedName>
        <fullName evidence="8">G-protein coupled receptors family 2 profile 2 domain-containing protein</fullName>
    </recommendedName>
</protein>
<keyword evidence="4 7" id="KW-1133">Transmembrane helix</keyword>
<dbReference type="GO" id="GO:0016020">
    <property type="term" value="C:membrane"/>
    <property type="evidence" value="ECO:0007669"/>
    <property type="project" value="UniProtKB-SubCell"/>
</dbReference>
<dbReference type="InterPro" id="IPR017981">
    <property type="entry name" value="GPCR_2-like_7TM"/>
</dbReference>
<dbReference type="Gene3D" id="2.120.10.80">
    <property type="entry name" value="Kelch-type beta propeller"/>
    <property type="match status" value="1"/>
</dbReference>
<gene>
    <name evidence="9" type="ORF">JYZ213_LOCUS12732</name>
</gene>
<feature type="transmembrane region" description="Helical" evidence="7">
    <location>
        <begin position="145"/>
        <end position="169"/>
    </location>
</feature>
<proteinExistence type="predicted"/>
<evidence type="ECO:0000313" key="9">
    <source>
        <dbReference type="EMBL" id="CAF0941067.1"/>
    </source>
</evidence>
<feature type="transmembrane region" description="Helical" evidence="7">
    <location>
        <begin position="189"/>
        <end position="207"/>
    </location>
</feature>
<feature type="transmembrane region" description="Helical" evidence="7">
    <location>
        <begin position="483"/>
        <end position="505"/>
    </location>
</feature>
<name>A0A814CDJ7_9BILA</name>
<evidence type="ECO:0000256" key="6">
    <source>
        <dbReference type="SAM" id="MobiDB-lite"/>
    </source>
</evidence>
<feature type="transmembrane region" description="Helical" evidence="7">
    <location>
        <begin position="35"/>
        <end position="55"/>
    </location>
</feature>
<dbReference type="SUPFAM" id="SSF117281">
    <property type="entry name" value="Kelch motif"/>
    <property type="match status" value="1"/>
</dbReference>
<keyword evidence="5 7" id="KW-0472">Membrane</keyword>
<keyword evidence="3 7" id="KW-0812">Transmembrane</keyword>
<evidence type="ECO:0000256" key="4">
    <source>
        <dbReference type="ARBA" id="ARBA00022989"/>
    </source>
</evidence>
<feature type="transmembrane region" description="Helical" evidence="7">
    <location>
        <begin position="292"/>
        <end position="310"/>
    </location>
</feature>
<feature type="transmembrane region" description="Helical" evidence="7">
    <location>
        <begin position="115"/>
        <end position="133"/>
    </location>
</feature>
<feature type="region of interest" description="Disordered" evidence="6">
    <location>
        <begin position="898"/>
        <end position="928"/>
    </location>
</feature>
<comment type="subcellular location">
    <subcellularLocation>
        <location evidence="1">Membrane</location>
        <topology evidence="1">Multi-pass membrane protein</topology>
    </subcellularLocation>
</comment>
<keyword evidence="2" id="KW-0880">Kelch repeat</keyword>
<sequence>MGHYGIITTQSNDFALILPIIEAVYKESHPEYSRYVYLIAPISLVILNPIGFFLIEIQKRIDDQRKHREKSWQHLQLISSVCQNICCNPIVICTILGIIFNYIFNQHLPNTLEYILTPLSQSFTATALFYLGLTMVGKLNRLHAHLVITVFLLSIIKLVIFPLILRQAVFFLVKPINGSIHNTIDYSNLGFLYGTAPTAPSVVFYVPETMLGLQTIASTELVISTLLAGPIMLVSAKMINLHTLDLGTTQLYEILLTKTAFDVSILSLFCTIIVLIGFCLRHRRLKISFIHKYTFICVGLQTILAIWTIIMHYVKQPLLSTTSTIFDLGSIFIALATRTWVTSLSIALMITTCHSNELARRCSWIYHVFGWFIPASISLIIYFSALLGPTEEISLLGVEKLGKIQVILSILLLAFCTLINTISLLRIARRTYRLRHDSTDSHSHNNHSNSVRNEAQPLMVDEDDETVTPPFIPDGDKQLFRHAILVALLTIDAVICVSILLWVLISHDRNGIYYELQFLDTVLLYGQGIMTFLVFALDADLLVPIKRKIMKILSCFGYNTNRSRDPIRNRSIENNDSLDFELQIRPNFTRQSKLQGSYRQIFHEQKDTLEMARPTAIVSSPSITLTDNQMMVMQDEAIGKLQEDKKEIRKRYALMQMDDGVFILGGYIVDNETGEKRAPKRDYFYNNTSKELISIPPLPGNGRMGFGLAATDDNKIIVAGGHNFDYEPMSNVTMLDTQADNFKWENLPDMYNGTIGPGVSVIDNILYVIGGFDFIEHDILCNGDVLLLDLEKKQWKTLPDIDPPRARPLISIVDNTDPPVLVIAGGYNFNKQGKAAPHGKIEEYNIKKKKWEVIGDIPNFKTTNGLATKNNKLYLMETSFETGENRVIKEYNLETHKWESSHNIKQSSDHHIEKNKSRTKSEHERHLS</sequence>
<feature type="transmembrane region" description="Helical" evidence="7">
    <location>
        <begin position="330"/>
        <end position="352"/>
    </location>
</feature>
<dbReference type="InterPro" id="IPR051832">
    <property type="entry name" value="mTOR-Rac_regulators"/>
</dbReference>
<evidence type="ECO:0000313" key="10">
    <source>
        <dbReference type="Proteomes" id="UP000663845"/>
    </source>
</evidence>
<dbReference type="GO" id="GO:0007166">
    <property type="term" value="P:cell surface receptor signaling pathway"/>
    <property type="evidence" value="ECO:0007669"/>
    <property type="project" value="InterPro"/>
</dbReference>
<dbReference type="SMART" id="SM00612">
    <property type="entry name" value="Kelch"/>
    <property type="match status" value="3"/>
</dbReference>